<dbReference type="SUPFAM" id="SSF48452">
    <property type="entry name" value="TPR-like"/>
    <property type="match status" value="1"/>
</dbReference>
<reference evidence="1 2" key="1">
    <citation type="submission" date="2020-08" db="EMBL/GenBank/DDBJ databases">
        <title>Genomic Encyclopedia of Type Strains, Phase IV (KMG-IV): sequencing the most valuable type-strain genomes for metagenomic binning, comparative biology and taxonomic classification.</title>
        <authorList>
            <person name="Goeker M."/>
        </authorList>
    </citation>
    <scope>NUCLEOTIDE SEQUENCE [LARGE SCALE GENOMIC DNA]</scope>
    <source>
        <strain evidence="1 2">DSM 23562</strain>
    </source>
</reference>
<sequence>MKSAAQVDESLAALPRLLPEGKVAEEPLPAAFHERFPVLLIGRRTQGTIWPDHSENKAAVELYREGYKALHEDQDAVAAMRAYEQALELDPLYFRAWVDLAIAALTDNTAESIEKAEGIFAQLCAIEPDGAWLTREVASMLRQNLGYTRIVRYRRTGDKIYLELADAEYKLADALAEHQRVDMLCSWAYVKLERGDKESAQRLWERAVKFAPTRDTLVEFVRKFAPLAVLWESHLGVQQ</sequence>
<dbReference type="Gene3D" id="1.25.40.10">
    <property type="entry name" value="Tetratricopeptide repeat domain"/>
    <property type="match status" value="1"/>
</dbReference>
<dbReference type="RefSeq" id="WP_184193153.1">
    <property type="nucleotide sequence ID" value="NZ_JACHGW010000001.1"/>
</dbReference>
<gene>
    <name evidence="1" type="ORF">HNQ39_001317</name>
</gene>
<dbReference type="Proteomes" id="UP000520814">
    <property type="component" value="Unassembled WGS sequence"/>
</dbReference>
<organism evidence="1 2">
    <name type="scientific">Armatimonas rosea</name>
    <dbReference type="NCBI Taxonomy" id="685828"/>
    <lineage>
        <taxon>Bacteria</taxon>
        <taxon>Bacillati</taxon>
        <taxon>Armatimonadota</taxon>
        <taxon>Armatimonadia</taxon>
        <taxon>Armatimonadales</taxon>
        <taxon>Armatimonadaceae</taxon>
        <taxon>Armatimonas</taxon>
    </lineage>
</organism>
<protein>
    <submittedName>
        <fullName evidence="1">Tetratricopeptide (TPR) repeat protein</fullName>
    </submittedName>
</protein>
<evidence type="ECO:0000313" key="2">
    <source>
        <dbReference type="Proteomes" id="UP000520814"/>
    </source>
</evidence>
<accession>A0A7W9SNG0</accession>
<name>A0A7W9SNG0_ARMRO</name>
<proteinExistence type="predicted"/>
<evidence type="ECO:0000313" key="1">
    <source>
        <dbReference type="EMBL" id="MBB6049555.1"/>
    </source>
</evidence>
<keyword evidence="2" id="KW-1185">Reference proteome</keyword>
<dbReference type="InterPro" id="IPR011990">
    <property type="entry name" value="TPR-like_helical_dom_sf"/>
</dbReference>
<dbReference type="EMBL" id="JACHGW010000001">
    <property type="protein sequence ID" value="MBB6049555.1"/>
    <property type="molecule type" value="Genomic_DNA"/>
</dbReference>
<comment type="caution">
    <text evidence="1">The sequence shown here is derived from an EMBL/GenBank/DDBJ whole genome shotgun (WGS) entry which is preliminary data.</text>
</comment>
<dbReference type="AlphaFoldDB" id="A0A7W9SNG0"/>